<sequence length="69" mass="8150">MLYKNKDEIQIESELNISNRNQNVIHENCYPWCKECVPHCIIEGWASGNNDIDEFIKNTIYNAKYPDDD</sequence>
<dbReference type="EMBL" id="LLXI01000274">
    <property type="protein sequence ID" value="PKY43741.1"/>
    <property type="molecule type" value="Genomic_DNA"/>
</dbReference>
<reference evidence="1 2" key="1">
    <citation type="submission" date="2015-10" db="EMBL/GenBank/DDBJ databases">
        <title>Genome analyses suggest a sexual origin of heterokaryosis in a supposedly ancient asexual fungus.</title>
        <authorList>
            <person name="Ropars J."/>
            <person name="Sedzielewska K."/>
            <person name="Noel J."/>
            <person name="Charron P."/>
            <person name="Farinelli L."/>
            <person name="Marton T."/>
            <person name="Kruger M."/>
            <person name="Pelin A."/>
            <person name="Brachmann A."/>
            <person name="Corradi N."/>
        </authorList>
    </citation>
    <scope>NUCLEOTIDE SEQUENCE [LARGE SCALE GENOMIC DNA]</scope>
    <source>
        <strain evidence="1 2">A4</strain>
    </source>
</reference>
<proteinExistence type="predicted"/>
<evidence type="ECO:0000313" key="1">
    <source>
        <dbReference type="EMBL" id="PKY43741.1"/>
    </source>
</evidence>
<organism evidence="1 2">
    <name type="scientific">Rhizophagus irregularis</name>
    <dbReference type="NCBI Taxonomy" id="588596"/>
    <lineage>
        <taxon>Eukaryota</taxon>
        <taxon>Fungi</taxon>
        <taxon>Fungi incertae sedis</taxon>
        <taxon>Mucoromycota</taxon>
        <taxon>Glomeromycotina</taxon>
        <taxon>Glomeromycetes</taxon>
        <taxon>Glomerales</taxon>
        <taxon>Glomeraceae</taxon>
        <taxon>Rhizophagus</taxon>
    </lineage>
</organism>
<protein>
    <submittedName>
        <fullName evidence="1">Uncharacterized protein</fullName>
    </submittedName>
</protein>
<gene>
    <name evidence="1" type="ORF">RhiirA4_457809</name>
</gene>
<name>A0A2I1GB02_9GLOM</name>
<dbReference type="Proteomes" id="UP000234323">
    <property type="component" value="Unassembled WGS sequence"/>
</dbReference>
<accession>A0A2I1GB02</accession>
<dbReference type="AlphaFoldDB" id="A0A2I1GB02"/>
<dbReference type="VEuPathDB" id="FungiDB:RhiirA1_427813"/>
<evidence type="ECO:0000313" key="2">
    <source>
        <dbReference type="Proteomes" id="UP000234323"/>
    </source>
</evidence>
<keyword evidence="2" id="KW-1185">Reference proteome</keyword>
<comment type="caution">
    <text evidence="1">The sequence shown here is derived from an EMBL/GenBank/DDBJ whole genome shotgun (WGS) entry which is preliminary data.</text>
</comment>